<evidence type="ECO:0000313" key="1">
    <source>
        <dbReference type="EMBL" id="GFS00746.1"/>
    </source>
</evidence>
<sequence length="144" mass="15994">MAYGGIVKINQQIFPLFEVSAPGIEGLEQPTVATGSYKLESHVGFPVSTEITLKPILDGVHFYPVGRVSWKHEQKKDHYTFFVSAGGHMDRTTDMNSYCVFIDVNFKPVGSKCTSGGGFWDPLVINNVVFPENSNLAITIKPRW</sequence>
<proteinExistence type="predicted"/>
<name>A0AAV4HVN6_9GAST</name>
<accession>A0AAV4HVN6</accession>
<evidence type="ECO:0000313" key="2">
    <source>
        <dbReference type="Proteomes" id="UP000762676"/>
    </source>
</evidence>
<comment type="caution">
    <text evidence="1">The sequence shown here is derived from an EMBL/GenBank/DDBJ whole genome shotgun (WGS) entry which is preliminary data.</text>
</comment>
<organism evidence="1 2">
    <name type="scientific">Elysia marginata</name>
    <dbReference type="NCBI Taxonomy" id="1093978"/>
    <lineage>
        <taxon>Eukaryota</taxon>
        <taxon>Metazoa</taxon>
        <taxon>Spiralia</taxon>
        <taxon>Lophotrochozoa</taxon>
        <taxon>Mollusca</taxon>
        <taxon>Gastropoda</taxon>
        <taxon>Heterobranchia</taxon>
        <taxon>Euthyneura</taxon>
        <taxon>Panpulmonata</taxon>
        <taxon>Sacoglossa</taxon>
        <taxon>Placobranchoidea</taxon>
        <taxon>Plakobranchidae</taxon>
        <taxon>Elysia</taxon>
    </lineage>
</organism>
<reference evidence="1 2" key="1">
    <citation type="journal article" date="2021" name="Elife">
        <title>Chloroplast acquisition without the gene transfer in kleptoplastic sea slugs, Plakobranchus ocellatus.</title>
        <authorList>
            <person name="Maeda T."/>
            <person name="Takahashi S."/>
            <person name="Yoshida T."/>
            <person name="Shimamura S."/>
            <person name="Takaki Y."/>
            <person name="Nagai Y."/>
            <person name="Toyoda A."/>
            <person name="Suzuki Y."/>
            <person name="Arimoto A."/>
            <person name="Ishii H."/>
            <person name="Satoh N."/>
            <person name="Nishiyama T."/>
            <person name="Hasebe M."/>
            <person name="Maruyama T."/>
            <person name="Minagawa J."/>
            <person name="Obokata J."/>
            <person name="Shigenobu S."/>
        </authorList>
    </citation>
    <scope>NUCLEOTIDE SEQUENCE [LARGE SCALE GENOMIC DNA]</scope>
</reference>
<keyword evidence="2" id="KW-1185">Reference proteome</keyword>
<gene>
    <name evidence="1" type="ORF">ElyMa_004563200</name>
</gene>
<protein>
    <submittedName>
        <fullName evidence="1">Uncharacterized protein</fullName>
    </submittedName>
</protein>
<dbReference type="EMBL" id="BMAT01009186">
    <property type="protein sequence ID" value="GFS00746.1"/>
    <property type="molecule type" value="Genomic_DNA"/>
</dbReference>
<dbReference type="AlphaFoldDB" id="A0AAV4HVN6"/>
<dbReference type="Proteomes" id="UP000762676">
    <property type="component" value="Unassembled WGS sequence"/>
</dbReference>